<evidence type="ECO:0000256" key="5">
    <source>
        <dbReference type="ARBA" id="ARBA00022777"/>
    </source>
</evidence>
<feature type="compositionally biased region" description="Low complexity" evidence="7">
    <location>
        <begin position="191"/>
        <end position="209"/>
    </location>
</feature>
<feature type="region of interest" description="Disordered" evidence="7">
    <location>
        <begin position="182"/>
        <end position="211"/>
    </location>
</feature>
<dbReference type="PROSITE" id="PS50011">
    <property type="entry name" value="PROTEIN_KINASE_DOM"/>
    <property type="match status" value="1"/>
</dbReference>
<dbReference type="SUPFAM" id="SSF56112">
    <property type="entry name" value="Protein kinase-like (PK-like)"/>
    <property type="match status" value="1"/>
</dbReference>
<dbReference type="InterPro" id="IPR007822">
    <property type="entry name" value="LANC-like"/>
</dbReference>
<protein>
    <recommendedName>
        <fullName evidence="1">non-specific serine/threonine protein kinase</fullName>
        <ecNumber evidence="1">2.7.11.1</ecNumber>
    </recommendedName>
</protein>
<dbReference type="InterPro" id="IPR000719">
    <property type="entry name" value="Prot_kinase_dom"/>
</dbReference>
<dbReference type="Gene3D" id="1.10.510.10">
    <property type="entry name" value="Transferase(Phosphotransferase) domain 1"/>
    <property type="match status" value="1"/>
</dbReference>
<organism evidence="9 10">
    <name type="scientific">Actinomadura verrucosospora</name>
    <dbReference type="NCBI Taxonomy" id="46165"/>
    <lineage>
        <taxon>Bacteria</taxon>
        <taxon>Bacillati</taxon>
        <taxon>Actinomycetota</taxon>
        <taxon>Actinomycetes</taxon>
        <taxon>Streptosporangiales</taxon>
        <taxon>Thermomonosporaceae</taxon>
        <taxon>Actinomadura</taxon>
    </lineage>
</organism>
<keyword evidence="3" id="KW-0808">Transferase</keyword>
<evidence type="ECO:0000256" key="3">
    <source>
        <dbReference type="ARBA" id="ARBA00022679"/>
    </source>
</evidence>
<dbReference type="Pfam" id="PF25816">
    <property type="entry name" value="RamC_N"/>
    <property type="match status" value="1"/>
</dbReference>
<dbReference type="GO" id="GO:0004674">
    <property type="term" value="F:protein serine/threonine kinase activity"/>
    <property type="evidence" value="ECO:0007669"/>
    <property type="project" value="UniProtKB-KW"/>
</dbReference>
<dbReference type="Pfam" id="PF05147">
    <property type="entry name" value="LANC_like"/>
    <property type="match status" value="1"/>
</dbReference>
<dbReference type="EMBL" id="CP053892">
    <property type="protein sequence ID" value="QKG25704.1"/>
    <property type="molecule type" value="Genomic_DNA"/>
</dbReference>
<keyword evidence="2" id="KW-0723">Serine/threonine-protein kinase</keyword>
<dbReference type="PANTHER" id="PTHR43289:SF6">
    <property type="entry name" value="SERINE_THREONINE-PROTEIN KINASE NEKL-3"/>
    <property type="match status" value="1"/>
</dbReference>
<evidence type="ECO:0000256" key="7">
    <source>
        <dbReference type="SAM" id="MobiDB-lite"/>
    </source>
</evidence>
<dbReference type="PRINTS" id="PR01950">
    <property type="entry name" value="LANCSUPER"/>
</dbReference>
<proteinExistence type="predicted"/>
<evidence type="ECO:0000313" key="10">
    <source>
        <dbReference type="Proteomes" id="UP000501240"/>
    </source>
</evidence>
<reference evidence="9 10" key="1">
    <citation type="submission" date="2020-05" db="EMBL/GenBank/DDBJ databases">
        <title>Actinomadura verrucosospora NRRL-B18236 (PFL_A860) Genome sequencing and assembly.</title>
        <authorList>
            <person name="Samborskyy M."/>
        </authorList>
    </citation>
    <scope>NUCLEOTIDE SEQUENCE [LARGE SCALE GENOMIC DNA]</scope>
    <source>
        <strain evidence="9 10">NRRL:B18236</strain>
    </source>
</reference>
<dbReference type="InterPro" id="IPR011009">
    <property type="entry name" value="Kinase-like_dom_sf"/>
</dbReference>
<gene>
    <name evidence="9" type="ORF">ACTIVE_7356</name>
</gene>
<dbReference type="NCBIfam" id="NF038150">
    <property type="entry name" value="lanthi_synth_IV"/>
    <property type="match status" value="1"/>
</dbReference>
<dbReference type="CDD" id="cd04791">
    <property type="entry name" value="LanC_SerThrkinase"/>
    <property type="match status" value="1"/>
</dbReference>
<dbReference type="InterPro" id="IPR057929">
    <property type="entry name" value="RamC_N"/>
</dbReference>
<evidence type="ECO:0000256" key="4">
    <source>
        <dbReference type="ARBA" id="ARBA00022741"/>
    </source>
</evidence>
<sequence>MESSISGLISAIAREHGREIRSDDTWISVRDPGFAMPRQGWKLHVSARPGTFAETLERILPLLLATPCDFKAARSAEMLRELNSGDLDAASVGKAVTVYPPQDDVVRLGHALADALAGMAGPRVVSDRRVRPDAPVHYRYAPFVPQYKVDDNGDFELVVVGPDGTAEPGAAGVEFSCPPWAADPFRPPAPEGGTAPAAPAAPSATSTEAPRVRTIGGRYRVTTGVMRGPRGNVYRAEDPAGRPVVVKEARAYVGEHPEGYDLRMYLRNELRILTVLAGAGGVPEALDHFRHGEDEFLVMSDAGATDLNRHVAEHGALTGPELSDLASRLLAVLDAVHARGVVVRDLSPKNVVLGEDGGCTLIDFGTSRHGDLQMPGWSRGFSVPDQRTGRPSEPSDDLFSLGATLFFAATGMNPVIIDPDPERGVERTLQCLARTSPGDGVVALVPRLLSLDPAVRTSAAAEIRAGRHATAKAAAPVPVPRLTGDLLSSVLTHTVRECVRFAERLMDEPPDHRTSPPVTNVYAGSAGVGTELLRHPEGKAAGTDLARWTAGNLPDANLPASLYFGLTGTAVFLAAAGVAMPRPVRMSGGERADQAHGVAGIGTGHLLLDALAPDPANVEMAAECARRLLAGDVAAPDAAVTVEQPGSGVAVDTAFAHGDAGVADFLLAYHRATGDEAAGAAARDAFAALAARAAALVGELGGPAARPMGASWCQGMSGVVGALLRAARAYDDAHYLDLAERGARACLAIAPRAWVSSQCCGLAGMGEALIDVALATGDDAYWRGAEEIVELMLVRSGGEPARPVFPGNDLDTQAFTWGTGTAGILSFLRRLDARSGPRLWASPAV</sequence>
<dbReference type="InterPro" id="IPR058053">
    <property type="entry name" value="RamC_C"/>
</dbReference>
<evidence type="ECO:0000256" key="2">
    <source>
        <dbReference type="ARBA" id="ARBA00022527"/>
    </source>
</evidence>
<dbReference type="Proteomes" id="UP000501240">
    <property type="component" value="Chromosome"/>
</dbReference>
<keyword evidence="5" id="KW-0418">Kinase</keyword>
<dbReference type="RefSeq" id="WP_173099272.1">
    <property type="nucleotide sequence ID" value="NZ_CP053892.1"/>
</dbReference>
<accession>A0A7D4A5F8</accession>
<dbReference type="Pfam" id="PF00069">
    <property type="entry name" value="Pkinase"/>
    <property type="match status" value="1"/>
</dbReference>
<dbReference type="EC" id="2.7.11.1" evidence="1"/>
<evidence type="ECO:0000256" key="1">
    <source>
        <dbReference type="ARBA" id="ARBA00012513"/>
    </source>
</evidence>
<dbReference type="GO" id="GO:0005975">
    <property type="term" value="P:carbohydrate metabolic process"/>
    <property type="evidence" value="ECO:0007669"/>
    <property type="project" value="InterPro"/>
</dbReference>
<keyword evidence="4" id="KW-0547">Nucleotide-binding</keyword>
<dbReference type="SMART" id="SM01260">
    <property type="entry name" value="LANC_like"/>
    <property type="match status" value="1"/>
</dbReference>
<dbReference type="Gene3D" id="3.30.200.20">
    <property type="entry name" value="Phosphorylase Kinase, domain 1"/>
    <property type="match status" value="1"/>
</dbReference>
<name>A0A7D4A5F8_ACTVE</name>
<evidence type="ECO:0000256" key="6">
    <source>
        <dbReference type="ARBA" id="ARBA00022840"/>
    </source>
</evidence>
<dbReference type="SUPFAM" id="SSF158745">
    <property type="entry name" value="LanC-like"/>
    <property type="match status" value="1"/>
</dbReference>
<dbReference type="AlphaFoldDB" id="A0A7D4A5F8"/>
<dbReference type="PANTHER" id="PTHR43289">
    <property type="entry name" value="MITOGEN-ACTIVATED PROTEIN KINASE KINASE KINASE 20-RELATED"/>
    <property type="match status" value="1"/>
</dbReference>
<feature type="domain" description="Protein kinase" evidence="8">
    <location>
        <begin position="219"/>
        <end position="471"/>
    </location>
</feature>
<keyword evidence="10" id="KW-1185">Reference proteome</keyword>
<dbReference type="Gene3D" id="1.50.10.10">
    <property type="match status" value="2"/>
</dbReference>
<dbReference type="GO" id="GO:0005524">
    <property type="term" value="F:ATP binding"/>
    <property type="evidence" value="ECO:0007669"/>
    <property type="project" value="UniProtKB-KW"/>
</dbReference>
<dbReference type="SMART" id="SM00220">
    <property type="entry name" value="S_TKc"/>
    <property type="match status" value="1"/>
</dbReference>
<dbReference type="InterPro" id="IPR012341">
    <property type="entry name" value="6hp_glycosidase-like_sf"/>
</dbReference>
<dbReference type="GO" id="GO:0031179">
    <property type="term" value="P:peptide modification"/>
    <property type="evidence" value="ECO:0007669"/>
    <property type="project" value="InterPro"/>
</dbReference>
<evidence type="ECO:0000313" key="9">
    <source>
        <dbReference type="EMBL" id="QKG25704.1"/>
    </source>
</evidence>
<evidence type="ECO:0000259" key="8">
    <source>
        <dbReference type="PROSITE" id="PS50011"/>
    </source>
</evidence>
<keyword evidence="6" id="KW-0067">ATP-binding</keyword>